<keyword evidence="10" id="KW-1185">Reference proteome</keyword>
<evidence type="ECO:0000256" key="4">
    <source>
        <dbReference type="ARBA" id="ARBA00022475"/>
    </source>
</evidence>
<sequence>MSVQCETLARQEAGAAADNGMSLFERYLSLWVVLCILTGIGLGHVTADAFQAIGSLEVARINLPVAVLIWLMIIPMLLKVDLTALSGVTAHWRGSVVTLVVNWAIKPFSMAVLAWLFIGEWFRPYLPAGQIDSYIAGMIILGAGMLLSRWLGGGTNAPLSDSTDTGSSLAAALTESRPTLMEFGMDG</sequence>
<feature type="transmembrane region" description="Helical" evidence="8">
    <location>
        <begin position="61"/>
        <end position="80"/>
    </location>
</feature>
<dbReference type="RefSeq" id="WP_408034161.1">
    <property type="nucleotide sequence ID" value="NZ_CP121472.1"/>
</dbReference>
<reference evidence="9 10" key="1">
    <citation type="journal article" date="2023" name="Microorganisms">
        <title>Thiorhodovibrio frisius and Trv. litoralis spp. nov., Two Novel Members from a Clade of Fastidious Purple Sulfur Bacteria That Exhibit Unique Red-Shifted Light-Harvesting Capabilities.</title>
        <authorList>
            <person name="Methner A."/>
            <person name="Kuzyk S.B."/>
            <person name="Petersen J."/>
            <person name="Bauer S."/>
            <person name="Brinkmann H."/>
            <person name="Sichau K."/>
            <person name="Wanner G."/>
            <person name="Wolf J."/>
            <person name="Neumann-Schaal M."/>
            <person name="Henke P."/>
            <person name="Tank M."/>
            <person name="Sproer C."/>
            <person name="Bunk B."/>
            <person name="Overmann J."/>
        </authorList>
    </citation>
    <scope>NUCLEOTIDE SEQUENCE [LARGE SCALE GENOMIC DNA]</scope>
    <source>
        <strain evidence="9 10">DSM 6702</strain>
    </source>
</reference>
<feature type="transmembrane region" description="Helical" evidence="8">
    <location>
        <begin position="28"/>
        <end position="49"/>
    </location>
</feature>
<evidence type="ECO:0000256" key="7">
    <source>
        <dbReference type="ARBA" id="ARBA00023136"/>
    </source>
</evidence>
<keyword evidence="4" id="KW-1003">Cell membrane</keyword>
<comment type="similarity">
    <text evidence="2">Belongs to the arsenical resistance-3 (ACR3) (TC 2.A.59) family.</text>
</comment>
<accession>A0ABZ0S6Z3</accession>
<keyword evidence="7 8" id="KW-0472">Membrane</keyword>
<keyword evidence="5 8" id="KW-0812">Transmembrane</keyword>
<comment type="subcellular location">
    <subcellularLocation>
        <location evidence="1">Cell membrane</location>
        <topology evidence="1">Multi-pass membrane protein</topology>
    </subcellularLocation>
</comment>
<feature type="transmembrane region" description="Helical" evidence="8">
    <location>
        <begin position="134"/>
        <end position="152"/>
    </location>
</feature>
<evidence type="ECO:0000256" key="8">
    <source>
        <dbReference type="SAM" id="Phobius"/>
    </source>
</evidence>
<keyword evidence="3" id="KW-0813">Transport</keyword>
<gene>
    <name evidence="9" type="ORF">Thiowin_00949</name>
</gene>
<dbReference type="InterPro" id="IPR004706">
    <property type="entry name" value="Arsenical-R_Acr3"/>
</dbReference>
<dbReference type="InterPro" id="IPR038770">
    <property type="entry name" value="Na+/solute_symporter_sf"/>
</dbReference>
<dbReference type="EMBL" id="CP121472">
    <property type="protein sequence ID" value="WPL16018.1"/>
    <property type="molecule type" value="Genomic_DNA"/>
</dbReference>
<evidence type="ECO:0000256" key="1">
    <source>
        <dbReference type="ARBA" id="ARBA00004651"/>
    </source>
</evidence>
<dbReference type="Proteomes" id="UP001432180">
    <property type="component" value="Chromosome"/>
</dbReference>
<name>A0ABZ0S6Z3_9GAMM</name>
<dbReference type="PANTHER" id="PTHR43057:SF1">
    <property type="entry name" value="ARSENICAL-RESISTANCE PROTEIN 3"/>
    <property type="match status" value="1"/>
</dbReference>
<dbReference type="PANTHER" id="PTHR43057">
    <property type="entry name" value="ARSENITE EFFLUX TRANSPORTER"/>
    <property type="match status" value="1"/>
</dbReference>
<organism evidence="9 10">
    <name type="scientific">Thiorhodovibrio winogradskyi</name>
    <dbReference type="NCBI Taxonomy" id="77007"/>
    <lineage>
        <taxon>Bacteria</taxon>
        <taxon>Pseudomonadati</taxon>
        <taxon>Pseudomonadota</taxon>
        <taxon>Gammaproteobacteria</taxon>
        <taxon>Chromatiales</taxon>
        <taxon>Chromatiaceae</taxon>
        <taxon>Thiorhodovibrio</taxon>
    </lineage>
</organism>
<dbReference type="Pfam" id="PF01758">
    <property type="entry name" value="SBF"/>
    <property type="match status" value="1"/>
</dbReference>
<protein>
    <submittedName>
        <fullName evidence="9">Arsenical-resistance protein</fullName>
    </submittedName>
</protein>
<keyword evidence="6 8" id="KW-1133">Transmembrane helix</keyword>
<feature type="transmembrane region" description="Helical" evidence="8">
    <location>
        <begin position="100"/>
        <end position="122"/>
    </location>
</feature>
<dbReference type="Gene3D" id="1.20.1530.20">
    <property type="match status" value="1"/>
</dbReference>
<evidence type="ECO:0000313" key="9">
    <source>
        <dbReference type="EMBL" id="WPL16018.1"/>
    </source>
</evidence>
<evidence type="ECO:0000256" key="6">
    <source>
        <dbReference type="ARBA" id="ARBA00022989"/>
    </source>
</evidence>
<evidence type="ECO:0000256" key="2">
    <source>
        <dbReference type="ARBA" id="ARBA00010110"/>
    </source>
</evidence>
<evidence type="ECO:0000313" key="10">
    <source>
        <dbReference type="Proteomes" id="UP001432180"/>
    </source>
</evidence>
<proteinExistence type="inferred from homology"/>
<evidence type="ECO:0000256" key="5">
    <source>
        <dbReference type="ARBA" id="ARBA00022692"/>
    </source>
</evidence>
<dbReference type="InterPro" id="IPR002657">
    <property type="entry name" value="BilAc:Na_symport/Acr3"/>
</dbReference>
<evidence type="ECO:0000256" key="3">
    <source>
        <dbReference type="ARBA" id="ARBA00022448"/>
    </source>
</evidence>